<keyword evidence="1" id="KW-0472">Membrane</keyword>
<feature type="non-terminal residue" evidence="2">
    <location>
        <position position="1"/>
    </location>
</feature>
<feature type="transmembrane region" description="Helical" evidence="1">
    <location>
        <begin position="187"/>
        <end position="210"/>
    </location>
</feature>
<protein>
    <submittedName>
        <fullName evidence="2">Uncharacterized protein</fullName>
    </submittedName>
</protein>
<dbReference type="AlphaFoldDB" id="A0A3N4KYU8"/>
<name>A0A3N4KYU8_9PEZI</name>
<dbReference type="InParanoid" id="A0A3N4KYU8"/>
<dbReference type="Proteomes" id="UP000277580">
    <property type="component" value="Unassembled WGS sequence"/>
</dbReference>
<feature type="transmembrane region" description="Helical" evidence="1">
    <location>
        <begin position="12"/>
        <end position="33"/>
    </location>
</feature>
<gene>
    <name evidence="2" type="ORF">P167DRAFT_476207</name>
</gene>
<dbReference type="EMBL" id="ML119112">
    <property type="protein sequence ID" value="RPB15740.1"/>
    <property type="molecule type" value="Genomic_DNA"/>
</dbReference>
<accession>A0A3N4KYU8</accession>
<feature type="non-terminal residue" evidence="2">
    <location>
        <position position="213"/>
    </location>
</feature>
<reference evidence="2 3" key="1">
    <citation type="journal article" date="2018" name="Nat. Ecol. Evol.">
        <title>Pezizomycetes genomes reveal the molecular basis of ectomycorrhizal truffle lifestyle.</title>
        <authorList>
            <person name="Murat C."/>
            <person name="Payen T."/>
            <person name="Noel B."/>
            <person name="Kuo A."/>
            <person name="Morin E."/>
            <person name="Chen J."/>
            <person name="Kohler A."/>
            <person name="Krizsan K."/>
            <person name="Balestrini R."/>
            <person name="Da Silva C."/>
            <person name="Montanini B."/>
            <person name="Hainaut M."/>
            <person name="Levati E."/>
            <person name="Barry K.W."/>
            <person name="Belfiori B."/>
            <person name="Cichocki N."/>
            <person name="Clum A."/>
            <person name="Dockter R.B."/>
            <person name="Fauchery L."/>
            <person name="Guy J."/>
            <person name="Iotti M."/>
            <person name="Le Tacon F."/>
            <person name="Lindquist E.A."/>
            <person name="Lipzen A."/>
            <person name="Malagnac F."/>
            <person name="Mello A."/>
            <person name="Molinier V."/>
            <person name="Miyauchi S."/>
            <person name="Poulain J."/>
            <person name="Riccioni C."/>
            <person name="Rubini A."/>
            <person name="Sitrit Y."/>
            <person name="Splivallo R."/>
            <person name="Traeger S."/>
            <person name="Wang M."/>
            <person name="Zifcakova L."/>
            <person name="Wipf D."/>
            <person name="Zambonelli A."/>
            <person name="Paolocci F."/>
            <person name="Nowrousian M."/>
            <person name="Ottonello S."/>
            <person name="Baldrian P."/>
            <person name="Spatafora J.W."/>
            <person name="Henrissat B."/>
            <person name="Nagy L.G."/>
            <person name="Aury J.M."/>
            <person name="Wincker P."/>
            <person name="Grigoriev I.V."/>
            <person name="Bonfante P."/>
            <person name="Martin F.M."/>
        </authorList>
    </citation>
    <scope>NUCLEOTIDE SEQUENCE [LARGE SCALE GENOMIC DNA]</scope>
    <source>
        <strain evidence="2 3">CCBAS932</strain>
    </source>
</reference>
<sequence>WVGEPDMRGSLTIVTTCLVTLGLCVWTSIHVNVQINQVPFYRLRHKIKTSLTALLFPNLVVQRAHDEWAEMTRLYEALASVKHIHEATKEAARKEAAVENKEVCFFVVMNGFIRREVSEEKDKKGRPLPNIITPEDFFNAYARNPDTLPELIKEKEILDKGNASNIAKLIILAQVTKMVIQMIGRKAMGLSVAVLELHIFVHILIAGLLYSYW</sequence>
<keyword evidence="1" id="KW-1133">Transmembrane helix</keyword>
<dbReference type="OrthoDB" id="9451547at2759"/>
<evidence type="ECO:0000256" key="1">
    <source>
        <dbReference type="SAM" id="Phobius"/>
    </source>
</evidence>
<keyword evidence="3" id="KW-1185">Reference proteome</keyword>
<proteinExistence type="predicted"/>
<evidence type="ECO:0000313" key="3">
    <source>
        <dbReference type="Proteomes" id="UP000277580"/>
    </source>
</evidence>
<dbReference type="PANTHER" id="PTHR35043:SF7">
    <property type="entry name" value="TRANSCRIPTION FACTOR DOMAIN-CONTAINING PROTEIN"/>
    <property type="match status" value="1"/>
</dbReference>
<organism evidence="2 3">
    <name type="scientific">Morchella conica CCBAS932</name>
    <dbReference type="NCBI Taxonomy" id="1392247"/>
    <lineage>
        <taxon>Eukaryota</taxon>
        <taxon>Fungi</taxon>
        <taxon>Dikarya</taxon>
        <taxon>Ascomycota</taxon>
        <taxon>Pezizomycotina</taxon>
        <taxon>Pezizomycetes</taxon>
        <taxon>Pezizales</taxon>
        <taxon>Morchellaceae</taxon>
        <taxon>Morchella</taxon>
    </lineage>
</organism>
<dbReference type="PANTHER" id="PTHR35043">
    <property type="entry name" value="TRANSCRIPTION FACTOR DOMAIN-CONTAINING PROTEIN"/>
    <property type="match status" value="1"/>
</dbReference>
<keyword evidence="1" id="KW-0812">Transmembrane</keyword>
<evidence type="ECO:0000313" key="2">
    <source>
        <dbReference type="EMBL" id="RPB15740.1"/>
    </source>
</evidence>